<organism evidence="1">
    <name type="scientific">bioreactor metagenome</name>
    <dbReference type="NCBI Taxonomy" id="1076179"/>
    <lineage>
        <taxon>unclassified sequences</taxon>
        <taxon>metagenomes</taxon>
        <taxon>ecological metagenomes</taxon>
    </lineage>
</organism>
<proteinExistence type="predicted"/>
<gene>
    <name evidence="1" type="ORF">SDC9_145855</name>
</gene>
<name>A0A645E9R4_9ZZZZ</name>
<evidence type="ECO:0000313" key="1">
    <source>
        <dbReference type="EMBL" id="MPM98667.1"/>
    </source>
</evidence>
<sequence length="45" mass="5092">MNKHNNGPLAPKEIIMNKEIKSKIPLKIENFFIVSKSIKSVGNKI</sequence>
<reference evidence="1" key="1">
    <citation type="submission" date="2019-08" db="EMBL/GenBank/DDBJ databases">
        <authorList>
            <person name="Kucharzyk K."/>
            <person name="Murdoch R.W."/>
            <person name="Higgins S."/>
            <person name="Loffler F."/>
        </authorList>
    </citation>
    <scope>NUCLEOTIDE SEQUENCE</scope>
</reference>
<accession>A0A645E9R4</accession>
<comment type="caution">
    <text evidence="1">The sequence shown here is derived from an EMBL/GenBank/DDBJ whole genome shotgun (WGS) entry which is preliminary data.</text>
</comment>
<protein>
    <submittedName>
        <fullName evidence="1">Uncharacterized protein</fullName>
    </submittedName>
</protein>
<dbReference type="AlphaFoldDB" id="A0A645E9R4"/>
<dbReference type="EMBL" id="VSSQ01044807">
    <property type="protein sequence ID" value="MPM98667.1"/>
    <property type="molecule type" value="Genomic_DNA"/>
</dbReference>